<protein>
    <submittedName>
        <fullName evidence="2">HAD family hydrolase</fullName>
    </submittedName>
</protein>
<proteinExistence type="inferred from homology"/>
<dbReference type="EMBL" id="JBHUOP010000002">
    <property type="protein sequence ID" value="MFD2839891.1"/>
    <property type="molecule type" value="Genomic_DNA"/>
</dbReference>
<name>A0ABW5XF93_9MICO</name>
<dbReference type="SUPFAM" id="SSF56784">
    <property type="entry name" value="HAD-like"/>
    <property type="match status" value="1"/>
</dbReference>
<dbReference type="InterPro" id="IPR036412">
    <property type="entry name" value="HAD-like_sf"/>
</dbReference>
<dbReference type="Pfam" id="PF12710">
    <property type="entry name" value="HAD"/>
    <property type="match status" value="1"/>
</dbReference>
<organism evidence="2 3">
    <name type="scientific">Populibacterium corticicola</name>
    <dbReference type="NCBI Taxonomy" id="1812826"/>
    <lineage>
        <taxon>Bacteria</taxon>
        <taxon>Bacillati</taxon>
        <taxon>Actinomycetota</taxon>
        <taxon>Actinomycetes</taxon>
        <taxon>Micrococcales</taxon>
        <taxon>Jonesiaceae</taxon>
        <taxon>Populibacterium</taxon>
    </lineage>
</organism>
<accession>A0ABW5XF93</accession>
<dbReference type="InterPro" id="IPR023214">
    <property type="entry name" value="HAD_sf"/>
</dbReference>
<dbReference type="Gene3D" id="3.40.50.1000">
    <property type="entry name" value="HAD superfamily/HAD-like"/>
    <property type="match status" value="1"/>
</dbReference>
<evidence type="ECO:0000313" key="3">
    <source>
        <dbReference type="Proteomes" id="UP001597391"/>
    </source>
</evidence>
<dbReference type="InterPro" id="IPR006385">
    <property type="entry name" value="HAD_hydro_SerB1"/>
</dbReference>
<keyword evidence="2" id="KW-0378">Hydrolase</keyword>
<evidence type="ECO:0000313" key="2">
    <source>
        <dbReference type="EMBL" id="MFD2839891.1"/>
    </source>
</evidence>
<reference evidence="3" key="1">
    <citation type="journal article" date="2019" name="Int. J. Syst. Evol. Microbiol.">
        <title>The Global Catalogue of Microorganisms (GCM) 10K type strain sequencing project: providing services to taxonomists for standard genome sequencing and annotation.</title>
        <authorList>
            <consortium name="The Broad Institute Genomics Platform"/>
            <consortium name="The Broad Institute Genome Sequencing Center for Infectious Disease"/>
            <person name="Wu L."/>
            <person name="Ma J."/>
        </authorList>
    </citation>
    <scope>NUCLEOTIDE SEQUENCE [LARGE SCALE GENOMIC DNA]</scope>
    <source>
        <strain evidence="3">KCTC 33576</strain>
    </source>
</reference>
<dbReference type="InterPro" id="IPR050582">
    <property type="entry name" value="HAD-like_SerB"/>
</dbReference>
<dbReference type="GO" id="GO:0016787">
    <property type="term" value="F:hydrolase activity"/>
    <property type="evidence" value="ECO:0007669"/>
    <property type="project" value="UniProtKB-KW"/>
</dbReference>
<dbReference type="Proteomes" id="UP001597391">
    <property type="component" value="Unassembled WGS sequence"/>
</dbReference>
<dbReference type="NCBIfam" id="TIGR01488">
    <property type="entry name" value="HAD-SF-IB"/>
    <property type="match status" value="1"/>
</dbReference>
<dbReference type="NCBIfam" id="TIGR01490">
    <property type="entry name" value="HAD-SF-IB-hyp1"/>
    <property type="match status" value="1"/>
</dbReference>
<evidence type="ECO:0000256" key="1">
    <source>
        <dbReference type="ARBA" id="ARBA00009184"/>
    </source>
</evidence>
<dbReference type="PANTHER" id="PTHR43344:SF15">
    <property type="entry name" value="PHOSPHOSERINE PHOSPHATASE SERB1"/>
    <property type="match status" value="1"/>
</dbReference>
<comment type="similarity">
    <text evidence="1">Belongs to the HAD-like hydrolase superfamily. SerB family.</text>
</comment>
<dbReference type="PANTHER" id="PTHR43344">
    <property type="entry name" value="PHOSPHOSERINE PHOSPHATASE"/>
    <property type="match status" value="1"/>
</dbReference>
<keyword evidence="3" id="KW-1185">Reference proteome</keyword>
<dbReference type="Gene3D" id="1.20.1440.100">
    <property type="entry name" value="SG protein - dephosphorylation function"/>
    <property type="match status" value="1"/>
</dbReference>
<gene>
    <name evidence="2" type="ORF">ACFSYH_04820</name>
</gene>
<dbReference type="CDD" id="cd02612">
    <property type="entry name" value="HAD_PGPPase"/>
    <property type="match status" value="1"/>
</dbReference>
<comment type="caution">
    <text evidence="2">The sequence shown here is derived from an EMBL/GenBank/DDBJ whole genome shotgun (WGS) entry which is preliminary data.</text>
</comment>
<sequence length="289" mass="30920">MTGSSESTDASLTGTTLAPAVSKPSLLSPSAAPQGASVAAFFDVDNTIIRGASSFHLAKALYRRGFFGTRDILAFAVKQGRYLLFGENDGDIADVRSRALGLMKGHSVAEVIAVGEEVYDQVLANRIYEGTKRLLDQHLSAGHQVWLITATPAEAGELIARRLGATGALCTRVESVDGFYTGRLEGEMMHGKSKATSAGALAESHGIDLTESFAYGDSTNDIPLLNLVGNPCAINPDSRMRKHAQTVGWPIRDFRGKRRVARRSLTTASMTGGLWVAVLVIKRLLSRSK</sequence>